<evidence type="ECO:0000313" key="2">
    <source>
        <dbReference type="Proteomes" id="UP000501690"/>
    </source>
</evidence>
<proteinExistence type="predicted"/>
<name>A0A4D6LAI6_VIGUN</name>
<evidence type="ECO:0000313" key="1">
    <source>
        <dbReference type="EMBL" id="QCD85572.1"/>
    </source>
</evidence>
<protein>
    <submittedName>
        <fullName evidence="1">Uncharacterized protein</fullName>
    </submittedName>
</protein>
<dbReference type="AlphaFoldDB" id="A0A4D6LAI6"/>
<organism evidence="1 2">
    <name type="scientific">Vigna unguiculata</name>
    <name type="common">Cowpea</name>
    <dbReference type="NCBI Taxonomy" id="3917"/>
    <lineage>
        <taxon>Eukaryota</taxon>
        <taxon>Viridiplantae</taxon>
        <taxon>Streptophyta</taxon>
        <taxon>Embryophyta</taxon>
        <taxon>Tracheophyta</taxon>
        <taxon>Spermatophyta</taxon>
        <taxon>Magnoliopsida</taxon>
        <taxon>eudicotyledons</taxon>
        <taxon>Gunneridae</taxon>
        <taxon>Pentapetalae</taxon>
        <taxon>rosids</taxon>
        <taxon>fabids</taxon>
        <taxon>Fabales</taxon>
        <taxon>Fabaceae</taxon>
        <taxon>Papilionoideae</taxon>
        <taxon>50 kb inversion clade</taxon>
        <taxon>NPAAA clade</taxon>
        <taxon>indigoferoid/millettioid clade</taxon>
        <taxon>Phaseoleae</taxon>
        <taxon>Vigna</taxon>
    </lineage>
</organism>
<dbReference type="EMBL" id="CP039347">
    <property type="protein sequence ID" value="QCD85572.1"/>
    <property type="molecule type" value="Genomic_DNA"/>
</dbReference>
<reference evidence="1 2" key="1">
    <citation type="submission" date="2019-04" db="EMBL/GenBank/DDBJ databases">
        <title>An improved genome assembly and genetic linkage map for asparagus bean, Vigna unguiculata ssp. sesquipedialis.</title>
        <authorList>
            <person name="Xia Q."/>
            <person name="Zhang R."/>
            <person name="Dong Y."/>
        </authorList>
    </citation>
    <scope>NUCLEOTIDE SEQUENCE [LARGE SCALE GENOMIC DNA]</scope>
    <source>
        <tissue evidence="1">Leaf</tissue>
    </source>
</reference>
<sequence>MVFQNVVEVVRGATTAEARAATTMMVCGVEVVVRGVEDSRAKWRGFRGATTATVRGAATAKARGVATTAICGVEVVVSDVEVVVRGVEGFVVRKWRRKQMCSEKNGFADAQWRKMEKKMNSGERMHSEAQEKGKGFACLYREHYIGYNYNRSNI</sequence>
<accession>A0A4D6LAI6</accession>
<gene>
    <name evidence="1" type="ORF">DEO72_LG3g91</name>
</gene>
<keyword evidence="2" id="KW-1185">Reference proteome</keyword>
<dbReference type="Proteomes" id="UP000501690">
    <property type="component" value="Linkage Group LG3"/>
</dbReference>